<dbReference type="EMBL" id="MU620917">
    <property type="protein sequence ID" value="KAI8579839.1"/>
    <property type="molecule type" value="Genomic_DNA"/>
</dbReference>
<dbReference type="SUPFAM" id="SSF54791">
    <property type="entry name" value="Eukaryotic type KH-domain (KH-domain type I)"/>
    <property type="match status" value="1"/>
</dbReference>
<dbReference type="Proteomes" id="UP001206595">
    <property type="component" value="Unassembled WGS sequence"/>
</dbReference>
<keyword evidence="4" id="KW-1185">Reference proteome</keyword>
<dbReference type="PROSITE" id="PS50084">
    <property type="entry name" value="KH_TYPE_1"/>
    <property type="match status" value="1"/>
</dbReference>
<dbReference type="GeneID" id="75914296"/>
<dbReference type="RefSeq" id="XP_051444843.1">
    <property type="nucleotide sequence ID" value="XM_051588951.1"/>
</dbReference>
<dbReference type="GO" id="GO:0003723">
    <property type="term" value="F:RNA binding"/>
    <property type="evidence" value="ECO:0007669"/>
    <property type="project" value="UniProtKB-UniRule"/>
</dbReference>
<sequence>MLRLPRSSIRHLHATASSCNRKIPKKQVEHLPAEKLDSLASMLEQNAKVNSKTSAQETLFEMLEQDRPKSTNLRKKAYEKLMTKIDTSYTVQQLQSYLRSQNIPAPRHKTALVERIVKRAWGIESPEEREAARKVITEVLPSTKRELVLLISDQGQFLQHVQNETKASITVQSHDQSLLLHGRKTAVEEAKKMLQDLPEPVETTRRQAALPERWQELERLIPEMSKLTRAFISPEQDGVIRVSAKTQEKVDSANRLLDVVSSKLKLAKSTQSPDQANETLLRSIGDESLAFMPFYDPIAMPLTAKISGWSRLQSASTDKDSSSALSTMQDNIKDEELVSGYTGRRSTALSKLRDEFRREFDDNKSFNVDIYARFGNLIFQNPTTTPNGPNYLHSPINGAFSISDFQKQYDWQHERQCFFSR</sequence>
<dbReference type="InterPro" id="IPR036612">
    <property type="entry name" value="KH_dom_type_1_sf"/>
</dbReference>
<gene>
    <name evidence="3" type="ORF">K450DRAFT_240573</name>
</gene>
<proteinExistence type="predicted"/>
<evidence type="ECO:0000256" key="1">
    <source>
        <dbReference type="PROSITE-ProRule" id="PRU00117"/>
    </source>
</evidence>
<organism evidence="3 4">
    <name type="scientific">Umbelopsis ramanniana AG</name>
    <dbReference type="NCBI Taxonomy" id="1314678"/>
    <lineage>
        <taxon>Eukaryota</taxon>
        <taxon>Fungi</taxon>
        <taxon>Fungi incertae sedis</taxon>
        <taxon>Mucoromycota</taxon>
        <taxon>Mucoromycotina</taxon>
        <taxon>Umbelopsidomycetes</taxon>
        <taxon>Umbelopsidales</taxon>
        <taxon>Umbelopsidaceae</taxon>
        <taxon>Umbelopsis</taxon>
    </lineage>
</organism>
<feature type="domain" description="SLS1 N-terminal" evidence="2">
    <location>
        <begin position="54"/>
        <end position="124"/>
    </location>
</feature>
<comment type="caution">
    <text evidence="3">The sequence shown here is derived from an EMBL/GenBank/DDBJ whole genome shotgun (WGS) entry which is preliminary data.</text>
</comment>
<reference evidence="3" key="1">
    <citation type="submission" date="2021-06" db="EMBL/GenBank/DDBJ databases">
        <authorList>
            <consortium name="DOE Joint Genome Institute"/>
            <person name="Mondo S.J."/>
            <person name="Amses K.R."/>
            <person name="Simmons D.R."/>
            <person name="Longcore J.E."/>
            <person name="Seto K."/>
            <person name="Alves G.H."/>
            <person name="Bonds A.E."/>
            <person name="Quandt C.A."/>
            <person name="Davis W.J."/>
            <person name="Chang Y."/>
            <person name="Letcher P.M."/>
            <person name="Powell M.J."/>
            <person name="Kuo A."/>
            <person name="Labutti K."/>
            <person name="Pangilinan J."/>
            <person name="Andreopoulos W."/>
            <person name="Tritt A."/>
            <person name="Riley R."/>
            <person name="Hundley H."/>
            <person name="Johnson J."/>
            <person name="Lipzen A."/>
            <person name="Barry K."/>
            <person name="Berbee M.L."/>
            <person name="Buchler N.E."/>
            <person name="Grigoriev I.V."/>
            <person name="Spatafora J.W."/>
            <person name="Stajich J.E."/>
            <person name="James T.Y."/>
        </authorList>
    </citation>
    <scope>NUCLEOTIDE SEQUENCE</scope>
    <source>
        <strain evidence="3">AG</strain>
    </source>
</reference>
<keyword evidence="1" id="KW-0694">RNA-binding</keyword>
<protein>
    <recommendedName>
        <fullName evidence="2">SLS1 N-terminal domain-containing protein</fullName>
    </recommendedName>
</protein>
<name>A0AAD5HE97_UMBRA</name>
<evidence type="ECO:0000313" key="3">
    <source>
        <dbReference type="EMBL" id="KAI8579839.1"/>
    </source>
</evidence>
<dbReference type="Pfam" id="PF20776">
    <property type="entry name" value="SLS1_N"/>
    <property type="match status" value="1"/>
</dbReference>
<reference evidence="3" key="2">
    <citation type="journal article" date="2022" name="Proc. Natl. Acad. Sci. U.S.A.">
        <title>Diploid-dominant life cycles characterize the early evolution of Fungi.</title>
        <authorList>
            <person name="Amses K.R."/>
            <person name="Simmons D.R."/>
            <person name="Longcore J.E."/>
            <person name="Mondo S.J."/>
            <person name="Seto K."/>
            <person name="Jeronimo G.H."/>
            <person name="Bonds A.E."/>
            <person name="Quandt C.A."/>
            <person name="Davis W.J."/>
            <person name="Chang Y."/>
            <person name="Federici B.A."/>
            <person name="Kuo A."/>
            <person name="LaButti K."/>
            <person name="Pangilinan J."/>
            <person name="Andreopoulos W."/>
            <person name="Tritt A."/>
            <person name="Riley R."/>
            <person name="Hundley H."/>
            <person name="Johnson J."/>
            <person name="Lipzen A."/>
            <person name="Barry K."/>
            <person name="Lang B.F."/>
            <person name="Cuomo C.A."/>
            <person name="Buchler N.E."/>
            <person name="Grigoriev I.V."/>
            <person name="Spatafora J.W."/>
            <person name="Stajich J.E."/>
            <person name="James T.Y."/>
        </authorList>
    </citation>
    <scope>NUCLEOTIDE SEQUENCE</scope>
    <source>
        <strain evidence="3">AG</strain>
    </source>
</reference>
<dbReference type="InterPro" id="IPR048400">
    <property type="entry name" value="SLS1_N"/>
</dbReference>
<evidence type="ECO:0000313" key="4">
    <source>
        <dbReference type="Proteomes" id="UP001206595"/>
    </source>
</evidence>
<dbReference type="AlphaFoldDB" id="A0AAD5HE97"/>
<accession>A0AAD5HE97</accession>
<dbReference type="CDD" id="cd00105">
    <property type="entry name" value="KH-I"/>
    <property type="match status" value="1"/>
</dbReference>
<evidence type="ECO:0000259" key="2">
    <source>
        <dbReference type="Pfam" id="PF20776"/>
    </source>
</evidence>